<keyword evidence="11 12" id="KW-0998">Cell outer membrane</keyword>
<evidence type="ECO:0000259" key="14">
    <source>
        <dbReference type="PROSITE" id="PS52015"/>
    </source>
</evidence>
<dbReference type="Pfam" id="PF00593">
    <property type="entry name" value="TonB_dep_Rec_b-barrel"/>
    <property type="match status" value="1"/>
</dbReference>
<dbReference type="Gene3D" id="2.60.40.1120">
    <property type="entry name" value="Carboxypeptidase-like, regulatory domain"/>
    <property type="match status" value="1"/>
</dbReference>
<sequence length="859" mass="95505">MLLAVSAGAYEGTGVSRENPDAGVPQPAPQLTKAPELLEFVEATYPPEALARGEGAEVAFFIDIDENGQVTQAEVTRSAGPEFDAAAREAVLRLRFSPAEVDGKPAPVRIEYVYHFVPKPPPPPEPTAPVEQPVNFKGRIVERGTRDPIPNATVYLPEQGLTAETDVEGRFELRGVTPGKLKVEISEPKHRKFLTTEEVREGEVTELTAYLWKKLESGFETVVTGAREKKEVARRTLQKQELQSVPGTFGDPLRVLQNMPGMARAPYISGALLVRGAQPQDTQVMIDGVPIPLLYHFAGGPSVINASFIDRIDFFPGAYGAKYGRALAGIVDVGTRPPEPKRLHGLVDIDLLDSGFYLEAPLSSEKNYGSVAVAARRSYIDVLLPPILEAFREPGQASTVASPYYWDYQARYDLKLGKDRFEVVAFGSSDRLEVSQSGSEETQPFSLDTSQAFHRFRLGWSRPTESGWKLSLSPTVGVTPFNFRIGDQFKGSITSRDVNLRGAAEKELAKGLSFETGVDLNASFYDVRFEFPQVAKPGEEPPPPVVIQEDVNVSTYAAYAEAVWSPVEALKIVPGLRFEAYHLPGGWRPSLEPRIATRYAVNDRLTAKAAFGIFRQAPQPSEMAPRFGNPDLGLLRSRQTAGGIEWKFTQALLLDLQGFYNWRDRLVVFTQDFVERDGKQEPELYDHDGKGRAYGVEVLLKHELTERFYGWVAYTLSRSVQLDEDTGTYVPVEFDQSHILTLVGSYKLDSGWEVGMRFRLTTGRPETPITGGTFNADTGRYFPDEGRPGSARGATFHQLDLRAEKQWTFERWRLSAYLDVQNIYNASNPEGTLWDYRYRESAPLRGLPLLPTFGVKGEF</sequence>
<keyword evidence="5 12" id="KW-0812">Transmembrane</keyword>
<keyword evidence="4 12" id="KW-1134">Transmembrane beta strand</keyword>
<dbReference type="InterPro" id="IPR006260">
    <property type="entry name" value="TonB/TolA_C"/>
</dbReference>
<name>A0A085WMS0_9BACT</name>
<dbReference type="PROSITE" id="PS00018">
    <property type="entry name" value="EF_HAND_1"/>
    <property type="match status" value="1"/>
</dbReference>
<evidence type="ECO:0000256" key="11">
    <source>
        <dbReference type="ARBA" id="ARBA00023237"/>
    </source>
</evidence>
<keyword evidence="9 12" id="KW-0472">Membrane</keyword>
<evidence type="ECO:0000313" key="15">
    <source>
        <dbReference type="EMBL" id="KFE68983.1"/>
    </source>
</evidence>
<evidence type="ECO:0000256" key="2">
    <source>
        <dbReference type="ARBA" id="ARBA00004571"/>
    </source>
</evidence>
<dbReference type="SUPFAM" id="SSF49464">
    <property type="entry name" value="Carboxypeptidase regulatory domain-like"/>
    <property type="match status" value="1"/>
</dbReference>
<dbReference type="InterPro" id="IPR018247">
    <property type="entry name" value="EF_Hand_1_Ca_BS"/>
</dbReference>
<dbReference type="Gene3D" id="2.170.130.10">
    <property type="entry name" value="TonB-dependent receptor, plug domain"/>
    <property type="match status" value="1"/>
</dbReference>
<evidence type="ECO:0000256" key="10">
    <source>
        <dbReference type="ARBA" id="ARBA00023170"/>
    </source>
</evidence>
<keyword evidence="7" id="KW-1133">Transmembrane helix</keyword>
<dbReference type="EMBL" id="JMCB01000005">
    <property type="protein sequence ID" value="KFE68983.1"/>
    <property type="molecule type" value="Genomic_DNA"/>
</dbReference>
<dbReference type="Pfam" id="PF03544">
    <property type="entry name" value="TonB_C"/>
    <property type="match status" value="1"/>
</dbReference>
<evidence type="ECO:0000256" key="3">
    <source>
        <dbReference type="ARBA" id="ARBA00022448"/>
    </source>
</evidence>
<organism evidence="15 16">
    <name type="scientific">Hyalangium minutum</name>
    <dbReference type="NCBI Taxonomy" id="394096"/>
    <lineage>
        <taxon>Bacteria</taxon>
        <taxon>Pseudomonadati</taxon>
        <taxon>Myxococcota</taxon>
        <taxon>Myxococcia</taxon>
        <taxon>Myxococcales</taxon>
        <taxon>Cystobacterineae</taxon>
        <taxon>Archangiaceae</taxon>
        <taxon>Hyalangium</taxon>
    </lineage>
</organism>
<dbReference type="Gene3D" id="3.30.1150.10">
    <property type="match status" value="1"/>
</dbReference>
<dbReference type="AlphaFoldDB" id="A0A085WMS0"/>
<keyword evidence="16" id="KW-1185">Reference proteome</keyword>
<dbReference type="Gene3D" id="2.40.170.20">
    <property type="entry name" value="TonB-dependent receptor, beta-barrel domain"/>
    <property type="match status" value="1"/>
</dbReference>
<feature type="domain" description="TonB C-terminal" evidence="14">
    <location>
        <begin position="30"/>
        <end position="123"/>
    </location>
</feature>
<dbReference type="InterPro" id="IPR008969">
    <property type="entry name" value="CarboxyPept-like_regulatory"/>
</dbReference>
<dbReference type="PANTHER" id="PTHR30069">
    <property type="entry name" value="TONB-DEPENDENT OUTER MEMBRANE RECEPTOR"/>
    <property type="match status" value="1"/>
</dbReference>
<proteinExistence type="inferred from homology"/>
<dbReference type="InterPro" id="IPR037066">
    <property type="entry name" value="Plug_dom_sf"/>
</dbReference>
<evidence type="ECO:0000256" key="4">
    <source>
        <dbReference type="ARBA" id="ARBA00022452"/>
    </source>
</evidence>
<dbReference type="Proteomes" id="UP000028725">
    <property type="component" value="Unassembled WGS sequence"/>
</dbReference>
<dbReference type="PANTHER" id="PTHR30069:SF29">
    <property type="entry name" value="HEMOGLOBIN AND HEMOGLOBIN-HAPTOGLOBIN-BINDING PROTEIN 1-RELATED"/>
    <property type="match status" value="1"/>
</dbReference>
<evidence type="ECO:0000256" key="6">
    <source>
        <dbReference type="ARBA" id="ARBA00022729"/>
    </source>
</evidence>
<dbReference type="GO" id="GO:0015344">
    <property type="term" value="F:siderophore uptake transmembrane transporter activity"/>
    <property type="evidence" value="ECO:0007669"/>
    <property type="project" value="TreeGrafter"/>
</dbReference>
<dbReference type="InterPro" id="IPR036942">
    <property type="entry name" value="Beta-barrel_TonB_sf"/>
</dbReference>
<gene>
    <name evidence="15" type="ORF">DB31_6885</name>
</gene>
<keyword evidence="8 13" id="KW-0798">TonB box</keyword>
<dbReference type="SUPFAM" id="SSF74653">
    <property type="entry name" value="TolA/TonB C-terminal domain"/>
    <property type="match status" value="1"/>
</dbReference>
<evidence type="ECO:0000256" key="12">
    <source>
        <dbReference type="PROSITE-ProRule" id="PRU01360"/>
    </source>
</evidence>
<evidence type="ECO:0000256" key="9">
    <source>
        <dbReference type="ARBA" id="ARBA00023136"/>
    </source>
</evidence>
<keyword evidence="3 12" id="KW-0813">Transport</keyword>
<evidence type="ECO:0000256" key="7">
    <source>
        <dbReference type="ARBA" id="ARBA00022989"/>
    </source>
</evidence>
<evidence type="ECO:0000256" key="1">
    <source>
        <dbReference type="ARBA" id="ARBA00004167"/>
    </source>
</evidence>
<dbReference type="InterPro" id="IPR037682">
    <property type="entry name" value="TonB_C"/>
</dbReference>
<reference evidence="15 16" key="1">
    <citation type="submission" date="2014-04" db="EMBL/GenBank/DDBJ databases">
        <title>Genome assembly of Hyalangium minutum DSM 14724.</title>
        <authorList>
            <person name="Sharma G."/>
            <person name="Subramanian S."/>
        </authorList>
    </citation>
    <scope>NUCLEOTIDE SEQUENCE [LARGE SCALE GENOMIC DNA]</scope>
    <source>
        <strain evidence="15 16">DSM 14724</strain>
    </source>
</reference>
<comment type="caution">
    <text evidence="15">The sequence shown here is derived from an EMBL/GenBank/DDBJ whole genome shotgun (WGS) entry which is preliminary data.</text>
</comment>
<comment type="similarity">
    <text evidence="12 13">Belongs to the TonB-dependent receptor family.</text>
</comment>
<dbReference type="Pfam" id="PF13620">
    <property type="entry name" value="CarboxypepD_reg"/>
    <property type="match status" value="1"/>
</dbReference>
<dbReference type="PROSITE" id="PS52015">
    <property type="entry name" value="TONB_CTD"/>
    <property type="match status" value="1"/>
</dbReference>
<dbReference type="InterPro" id="IPR000531">
    <property type="entry name" value="Beta-barrel_TonB"/>
</dbReference>
<evidence type="ECO:0000256" key="5">
    <source>
        <dbReference type="ARBA" id="ARBA00022692"/>
    </source>
</evidence>
<dbReference type="SUPFAM" id="SSF56935">
    <property type="entry name" value="Porins"/>
    <property type="match status" value="1"/>
</dbReference>
<keyword evidence="10" id="KW-0675">Receptor</keyword>
<dbReference type="STRING" id="394096.DB31_6885"/>
<evidence type="ECO:0000256" key="8">
    <source>
        <dbReference type="ARBA" id="ARBA00023077"/>
    </source>
</evidence>
<dbReference type="InterPro" id="IPR012910">
    <property type="entry name" value="Plug_dom"/>
</dbReference>
<evidence type="ECO:0000313" key="16">
    <source>
        <dbReference type="Proteomes" id="UP000028725"/>
    </source>
</evidence>
<dbReference type="GO" id="GO:0009279">
    <property type="term" value="C:cell outer membrane"/>
    <property type="evidence" value="ECO:0007669"/>
    <property type="project" value="UniProtKB-SubCell"/>
</dbReference>
<evidence type="ECO:0000256" key="13">
    <source>
        <dbReference type="RuleBase" id="RU003357"/>
    </source>
</evidence>
<protein>
    <submittedName>
        <fullName evidence="15">TonB family protein</fullName>
    </submittedName>
</protein>
<dbReference type="PROSITE" id="PS52016">
    <property type="entry name" value="TONB_DEPENDENT_REC_3"/>
    <property type="match status" value="1"/>
</dbReference>
<comment type="subcellular location">
    <subcellularLocation>
        <location evidence="2 12">Cell outer membrane</location>
        <topology evidence="2 12">Multi-pass membrane protein</topology>
    </subcellularLocation>
    <subcellularLocation>
        <location evidence="1">Membrane</location>
        <topology evidence="1">Single-pass membrane protein</topology>
    </subcellularLocation>
</comment>
<accession>A0A085WMS0</accession>
<keyword evidence="6" id="KW-0732">Signal</keyword>
<dbReference type="NCBIfam" id="TIGR01352">
    <property type="entry name" value="tonB_Cterm"/>
    <property type="match status" value="1"/>
</dbReference>
<dbReference type="InterPro" id="IPR039426">
    <property type="entry name" value="TonB-dep_rcpt-like"/>
</dbReference>
<dbReference type="GO" id="GO:0044718">
    <property type="term" value="P:siderophore transmembrane transport"/>
    <property type="evidence" value="ECO:0007669"/>
    <property type="project" value="TreeGrafter"/>
</dbReference>
<dbReference type="Pfam" id="PF07715">
    <property type="entry name" value="Plug"/>
    <property type="match status" value="1"/>
</dbReference>